<evidence type="ECO:0000256" key="4">
    <source>
        <dbReference type="ARBA" id="ARBA00022692"/>
    </source>
</evidence>
<accession>A0A8W8JT88</accession>
<reference evidence="9" key="1">
    <citation type="submission" date="2022-08" db="UniProtKB">
        <authorList>
            <consortium name="EnsemblMetazoa"/>
        </authorList>
    </citation>
    <scope>IDENTIFICATION</scope>
    <source>
        <strain evidence="9">05x7-T-G4-1.051#20</strain>
    </source>
</reference>
<feature type="transmembrane region" description="Helical" evidence="8">
    <location>
        <begin position="444"/>
        <end position="472"/>
    </location>
</feature>
<evidence type="ECO:0000313" key="10">
    <source>
        <dbReference type="Proteomes" id="UP000005408"/>
    </source>
</evidence>
<sequence length="682" mass="79641">MRAKFTFWGFPQYTCYTYMYMYVPFPYFLRFIRRKNRSEFAEGNSRNLKRKQKEFKKKTNLSHVNERMPKYSVNSTTAIPVSSAANDLCIQIDKGVLWGVWVYAIVAILIISLFEKRRYKPEICFGRPGLPLPINFLDGTSNSIANAAAFGCTLQHIVTLLFFTEFTVDNWMYSLVLFLFSFIVALSFYPVFACLNSPSRVFGSLVGFLYTLLLTLMMFARSYFCKVKEWYWAIYAVTLISEIYIMILFTYRFFTAIFKKAKFRNEVLVKIDQIQHVKELLVKPKLHSDRNDIREKIVSYSETVLAEAKLCCLHKSLYRCTTRTLAINTIVILVFYYNFLLTFYLGELFESFLSNLADYVFITSMNVHEQIVILSDVIRVSLIIGNILSAVYLITNMVLIYRSQRQHLMKRWRGDRSFIPSQCKLDHSEMLVKSLMYAGNQVSYLLGGYLLSQVVIVVFCIFLAYCVILPIMEKVPSVFLYPVEVFLPGVLFMFGLQFLLRFISGRIFLQNHFVSRQSATDMEKVLALDNRRVYQNLSFFLFFYYILTGLYRCTYRVLTSMFISLFYIARMDKPLLVSGFEQFDIGYMTYLGFLEVELQHCHPVVVVSCDLMLKSANALSTKQETSLESPSSENNRQELSNMYTHRIRNKWQKMMTLVSNSNLCKYSKTNNSFEQQISLNVV</sequence>
<dbReference type="GO" id="GO:0038023">
    <property type="term" value="F:signaling receptor activity"/>
    <property type="evidence" value="ECO:0007669"/>
    <property type="project" value="InterPro"/>
</dbReference>
<dbReference type="PANTHER" id="PTHR21444">
    <property type="entry name" value="COILED-COIL DOMAIN-CONTAINING PROTEIN 180"/>
    <property type="match status" value="1"/>
</dbReference>
<evidence type="ECO:0000256" key="6">
    <source>
        <dbReference type="ARBA" id="ARBA00023136"/>
    </source>
</evidence>
<evidence type="ECO:0000256" key="8">
    <source>
        <dbReference type="SAM" id="Phobius"/>
    </source>
</evidence>
<dbReference type="Proteomes" id="UP000005408">
    <property type="component" value="Unassembled WGS sequence"/>
</dbReference>
<keyword evidence="4 8" id="KW-0812">Transmembrane</keyword>
<feature type="transmembrane region" description="Helical" evidence="8">
    <location>
        <begin position="377"/>
        <end position="401"/>
    </location>
</feature>
<dbReference type="InterPro" id="IPR026612">
    <property type="entry name" value="STRA6-like"/>
</dbReference>
<feature type="transmembrane region" description="Helical" evidence="8">
    <location>
        <begin position="325"/>
        <end position="346"/>
    </location>
</feature>
<comment type="subcellular location">
    <subcellularLocation>
        <location evidence="1">Cell membrane</location>
        <topology evidence="1">Multi-pass membrane protein</topology>
    </subcellularLocation>
</comment>
<name>A0A8W8JT88_MAGGI</name>
<organism evidence="9 10">
    <name type="scientific">Magallana gigas</name>
    <name type="common">Pacific oyster</name>
    <name type="synonym">Crassostrea gigas</name>
    <dbReference type="NCBI Taxonomy" id="29159"/>
    <lineage>
        <taxon>Eukaryota</taxon>
        <taxon>Metazoa</taxon>
        <taxon>Spiralia</taxon>
        <taxon>Lophotrochozoa</taxon>
        <taxon>Mollusca</taxon>
        <taxon>Bivalvia</taxon>
        <taxon>Autobranchia</taxon>
        <taxon>Pteriomorphia</taxon>
        <taxon>Ostreida</taxon>
        <taxon>Ostreoidea</taxon>
        <taxon>Ostreidae</taxon>
        <taxon>Magallana</taxon>
    </lineage>
</organism>
<dbReference type="EnsemblMetazoa" id="G20948.1">
    <property type="protein sequence ID" value="G20948.1:cds"/>
    <property type="gene ID" value="G20948"/>
</dbReference>
<evidence type="ECO:0000313" key="9">
    <source>
        <dbReference type="EnsemblMetazoa" id="G20948.1:cds"/>
    </source>
</evidence>
<feature type="transmembrane region" description="Helical" evidence="8">
    <location>
        <begin position="95"/>
        <end position="114"/>
    </location>
</feature>
<dbReference type="PANTHER" id="PTHR21444:SF15">
    <property type="entry name" value="RECEPTOR FOR RETINOL UPTAKE STRA6"/>
    <property type="match status" value="1"/>
</dbReference>
<protein>
    <recommendedName>
        <fullName evidence="11">Stimulated by retinoic acid gene 6 protein-like</fullName>
    </recommendedName>
</protein>
<evidence type="ECO:0000256" key="2">
    <source>
        <dbReference type="ARBA" id="ARBA00022448"/>
    </source>
</evidence>
<feature type="transmembrane region" description="Helical" evidence="8">
    <location>
        <begin position="170"/>
        <end position="189"/>
    </location>
</feature>
<evidence type="ECO:0000256" key="3">
    <source>
        <dbReference type="ARBA" id="ARBA00022475"/>
    </source>
</evidence>
<feature type="transmembrane region" description="Helical" evidence="8">
    <location>
        <begin position="478"/>
        <end position="500"/>
    </location>
</feature>
<evidence type="ECO:0008006" key="11">
    <source>
        <dbReference type="Google" id="ProtNLM"/>
    </source>
</evidence>
<keyword evidence="7" id="KW-0675">Receptor</keyword>
<keyword evidence="3" id="KW-1003">Cell membrane</keyword>
<proteinExistence type="predicted"/>
<keyword evidence="6 8" id="KW-0472">Membrane</keyword>
<evidence type="ECO:0000256" key="1">
    <source>
        <dbReference type="ARBA" id="ARBA00004651"/>
    </source>
</evidence>
<feature type="transmembrane region" description="Helical" evidence="8">
    <location>
        <begin position="533"/>
        <end position="551"/>
    </location>
</feature>
<feature type="transmembrane region" description="Helical" evidence="8">
    <location>
        <begin position="230"/>
        <end position="254"/>
    </location>
</feature>
<keyword evidence="5 8" id="KW-1133">Transmembrane helix</keyword>
<evidence type="ECO:0000256" key="7">
    <source>
        <dbReference type="ARBA" id="ARBA00023170"/>
    </source>
</evidence>
<keyword evidence="2" id="KW-0813">Transport</keyword>
<feature type="transmembrane region" description="Helical" evidence="8">
    <location>
        <begin position="201"/>
        <end position="224"/>
    </location>
</feature>
<keyword evidence="10" id="KW-1185">Reference proteome</keyword>
<dbReference type="GO" id="GO:0005886">
    <property type="term" value="C:plasma membrane"/>
    <property type="evidence" value="ECO:0007669"/>
    <property type="project" value="UniProtKB-SubCell"/>
</dbReference>
<dbReference type="AlphaFoldDB" id="A0A8W8JT88"/>
<dbReference type="Pfam" id="PF14752">
    <property type="entry name" value="RBP_receptor"/>
    <property type="match status" value="1"/>
</dbReference>
<dbReference type="GO" id="GO:0071939">
    <property type="term" value="P:vitamin A import into cell"/>
    <property type="evidence" value="ECO:0007669"/>
    <property type="project" value="TreeGrafter"/>
</dbReference>
<evidence type="ECO:0000256" key="5">
    <source>
        <dbReference type="ARBA" id="ARBA00022989"/>
    </source>
</evidence>
<dbReference type="GO" id="GO:0034632">
    <property type="term" value="F:retinol transmembrane transporter activity"/>
    <property type="evidence" value="ECO:0007669"/>
    <property type="project" value="InterPro"/>
</dbReference>